<name>A0ABR7BX91_9BACE</name>
<dbReference type="Proteomes" id="UP000600230">
    <property type="component" value="Unassembled WGS sequence"/>
</dbReference>
<accession>A0ABR7BX91</accession>
<dbReference type="RefSeq" id="WP_186905429.1">
    <property type="nucleotide sequence ID" value="NZ_JACOOG010000001.1"/>
</dbReference>
<reference evidence="1 2" key="1">
    <citation type="submission" date="2020-08" db="EMBL/GenBank/DDBJ databases">
        <title>Genome public.</title>
        <authorList>
            <person name="Liu C."/>
            <person name="Sun Q."/>
        </authorList>
    </citation>
    <scope>NUCLEOTIDE SEQUENCE [LARGE SCALE GENOMIC DNA]</scope>
    <source>
        <strain evidence="1 2">NSJ-21</strain>
    </source>
</reference>
<protein>
    <recommendedName>
        <fullName evidence="3">HNH endonuclease</fullName>
    </recommendedName>
</protein>
<organism evidence="1 2">
    <name type="scientific">Bacteroides parvus</name>
    <dbReference type="NCBI Taxonomy" id="2763025"/>
    <lineage>
        <taxon>Bacteria</taxon>
        <taxon>Pseudomonadati</taxon>
        <taxon>Bacteroidota</taxon>
        <taxon>Bacteroidia</taxon>
        <taxon>Bacteroidales</taxon>
        <taxon>Bacteroidaceae</taxon>
        <taxon>Bacteroides</taxon>
    </lineage>
</organism>
<comment type="caution">
    <text evidence="1">The sequence shown here is derived from an EMBL/GenBank/DDBJ whole genome shotgun (WGS) entry which is preliminary data.</text>
</comment>
<proteinExistence type="predicted"/>
<evidence type="ECO:0008006" key="3">
    <source>
        <dbReference type="Google" id="ProtNLM"/>
    </source>
</evidence>
<evidence type="ECO:0000313" key="1">
    <source>
        <dbReference type="EMBL" id="MBC5589971.1"/>
    </source>
</evidence>
<sequence length="106" mass="12101">MLTAEIIPSVKVKHAKDTTDNSKVWFDYWAKHVKEDISAYKFWHCECCNRDVPINEMVGAHVIKADNSDDTVYIYPTCDTCNKTYKGDKADTKTFSVPITELIPVP</sequence>
<dbReference type="EMBL" id="JACOOG010000001">
    <property type="protein sequence ID" value="MBC5589971.1"/>
    <property type="molecule type" value="Genomic_DNA"/>
</dbReference>
<gene>
    <name evidence="1" type="ORF">H8S53_01645</name>
</gene>
<evidence type="ECO:0000313" key="2">
    <source>
        <dbReference type="Proteomes" id="UP000600230"/>
    </source>
</evidence>
<keyword evidence="2" id="KW-1185">Reference proteome</keyword>